<keyword evidence="3" id="KW-1185">Reference proteome</keyword>
<accession>A0A316UWW4</accession>
<feature type="compositionally biased region" description="Polar residues" evidence="1">
    <location>
        <begin position="73"/>
        <end position="87"/>
    </location>
</feature>
<dbReference type="Proteomes" id="UP000245884">
    <property type="component" value="Unassembled WGS sequence"/>
</dbReference>
<protein>
    <submittedName>
        <fullName evidence="2">Uncharacterized protein</fullName>
    </submittedName>
</protein>
<feature type="compositionally biased region" description="Low complexity" evidence="1">
    <location>
        <begin position="1041"/>
        <end position="1055"/>
    </location>
</feature>
<feature type="region of interest" description="Disordered" evidence="1">
    <location>
        <begin position="426"/>
        <end position="480"/>
    </location>
</feature>
<gene>
    <name evidence="2" type="ORF">BDZ90DRAFT_226016</name>
</gene>
<dbReference type="EMBL" id="KZ819663">
    <property type="protein sequence ID" value="PWN29779.1"/>
    <property type="molecule type" value="Genomic_DNA"/>
</dbReference>
<feature type="compositionally biased region" description="Low complexity" evidence="1">
    <location>
        <begin position="318"/>
        <end position="327"/>
    </location>
</feature>
<feature type="compositionally biased region" description="Low complexity" evidence="1">
    <location>
        <begin position="111"/>
        <end position="125"/>
    </location>
</feature>
<feature type="compositionally biased region" description="Polar residues" evidence="1">
    <location>
        <begin position="535"/>
        <end position="549"/>
    </location>
</feature>
<dbReference type="AlphaFoldDB" id="A0A316UWW4"/>
<feature type="compositionally biased region" description="Polar residues" evidence="1">
    <location>
        <begin position="372"/>
        <end position="389"/>
    </location>
</feature>
<dbReference type="RefSeq" id="XP_025364391.1">
    <property type="nucleotide sequence ID" value="XM_025504692.1"/>
</dbReference>
<feature type="region of interest" description="Disordered" evidence="1">
    <location>
        <begin position="176"/>
        <end position="238"/>
    </location>
</feature>
<feature type="compositionally biased region" description="Low complexity" evidence="1">
    <location>
        <begin position="970"/>
        <end position="992"/>
    </location>
</feature>
<feature type="region of interest" description="Disordered" evidence="1">
    <location>
        <begin position="967"/>
        <end position="1147"/>
    </location>
</feature>
<feature type="compositionally biased region" description="Polar residues" evidence="1">
    <location>
        <begin position="426"/>
        <end position="435"/>
    </location>
</feature>
<feature type="compositionally biased region" description="Low complexity" evidence="1">
    <location>
        <begin position="621"/>
        <end position="639"/>
    </location>
</feature>
<feature type="compositionally biased region" description="Basic and acidic residues" evidence="1">
    <location>
        <begin position="129"/>
        <end position="139"/>
    </location>
</feature>
<feature type="compositionally biased region" description="Polar residues" evidence="1">
    <location>
        <begin position="190"/>
        <end position="214"/>
    </location>
</feature>
<reference evidence="2 3" key="1">
    <citation type="journal article" date="2018" name="Mol. Biol. Evol.">
        <title>Broad Genomic Sampling Reveals a Smut Pathogenic Ancestry of the Fungal Clade Ustilaginomycotina.</title>
        <authorList>
            <person name="Kijpornyongpan T."/>
            <person name="Mondo S.J."/>
            <person name="Barry K."/>
            <person name="Sandor L."/>
            <person name="Lee J."/>
            <person name="Lipzen A."/>
            <person name="Pangilinan J."/>
            <person name="LaButti K."/>
            <person name="Hainaut M."/>
            <person name="Henrissat B."/>
            <person name="Grigoriev I.V."/>
            <person name="Spatafora J.W."/>
            <person name="Aime M.C."/>
        </authorList>
    </citation>
    <scope>NUCLEOTIDE SEQUENCE [LARGE SCALE GENOMIC DNA]</scope>
    <source>
        <strain evidence="2 3">MCA 5214</strain>
    </source>
</reference>
<evidence type="ECO:0000313" key="3">
    <source>
        <dbReference type="Proteomes" id="UP000245884"/>
    </source>
</evidence>
<name>A0A316UWW4_9BASI</name>
<feature type="region of interest" description="Disordered" evidence="1">
    <location>
        <begin position="531"/>
        <end position="579"/>
    </location>
</feature>
<feature type="region of interest" description="Disordered" evidence="1">
    <location>
        <begin position="1"/>
        <end position="139"/>
    </location>
</feature>
<feature type="region of interest" description="Disordered" evidence="1">
    <location>
        <begin position="705"/>
        <end position="733"/>
    </location>
</feature>
<dbReference type="OrthoDB" id="2556086at2759"/>
<feature type="region of interest" description="Disordered" evidence="1">
    <location>
        <begin position="621"/>
        <end position="647"/>
    </location>
</feature>
<sequence length="1160" mass="124035">MTVMSGQGTAIAGAASHSGPSRDGNMPPQRRPQHHSQGLNLVFDSSDLLSPTDSAGPGLDMLPIAPPYHRNDSMPSDGSHSSTNTVQDDGRRSHKPPVLSSRAPFGNGAQASSSKFSPALPSSGSVAQRGHDEVPMDADGYDHAEKDEVLQASGSSRWGPAGIGGLSDHHLSMSWGRAATRSPRAPPTDVPSTPVTAGLYSSQLEQDAATMQRSLENEIETDSGDSSLFPPSPDCEQMANHDLLSATLRHLKGRKEGRAVLDDSHLEDLPLEYENDKRRVKPASRSPSSSADRGADTPTATNLRERRLLAHRRGSSGGSAPPSDLPAIRTDVTRVHTKPVRPPRSERRSSISTSEAQSTSRPTNRPRLSHMETPNASDTTLSARNQGEQPTWEAKVRAWKVSGHFEEPTRTESPPILESGYSARQPLQTCPQQPHQPVRESPKPYNTPINNTTLAGGRRPSAAGPQSMRPPLPRARTNDGQASDYLRRPFIWAGNPISSASKLHGGKGGDSVEDLADPSLLYACPPYAQGGRKGSINSSSGSLQLLSPNSRSRSGSIAGSESSHDGRSQRAGGGWSEYAHSNNSAVSQLQIKGGAGGYGARPSTANSSQTALVAPAAQYAAATSSPSATSSSNFSSGSESRMRMRRMHDESDTAYLVRQGLALTEDDVEVSELRSVEQHSSLFGIRRRLVSTYPDLGAGVLRSALPSRRSSRRSSSFADDEENRPSWTRMESEKSLRKAEEKLEAREADLTIEAVSKHEATSVSITVWTEQREGRWTVRGPAPPGVGVANRLPDIGDVWLIPIDSRGIVERKKLRSNIEMASSRTVVVCSECVPARARGIDMNNCRVCKGAGCVEKVFIATVTIRVATFLPLKLPSIHLIGARLPQLTYIEAEDELSRTEMLQDRAIESTLQACRRVGQQHNLQHDARLLMTKAKVERKGVMTVSVASSRSGRKRVFEVVDHAGKITEQASAPRRPSTSASRALTSASTTSLGSKKSFESTSGSLFGRRPSGQYASHTMPRMGRQGSHTLAGSLYSRGGNASTSSTLSTPATMTTAPPPRLTRPKLKTSNSEIGPSRLRRSLSFSKGPGSGAASGDDGDSDIFGSGGTFGERTREPSPTESPALDSDTPASSAAGIAVESALEGGAEVKRGRLRSLFRKK</sequence>
<organism evidence="2 3">
    <name type="scientific">Jaminaea rosea</name>
    <dbReference type="NCBI Taxonomy" id="1569628"/>
    <lineage>
        <taxon>Eukaryota</taxon>
        <taxon>Fungi</taxon>
        <taxon>Dikarya</taxon>
        <taxon>Basidiomycota</taxon>
        <taxon>Ustilaginomycotina</taxon>
        <taxon>Exobasidiomycetes</taxon>
        <taxon>Microstromatales</taxon>
        <taxon>Microstromatales incertae sedis</taxon>
        <taxon>Jaminaea</taxon>
    </lineage>
</organism>
<evidence type="ECO:0000313" key="2">
    <source>
        <dbReference type="EMBL" id="PWN29779.1"/>
    </source>
</evidence>
<feature type="region of interest" description="Disordered" evidence="1">
    <location>
        <begin position="272"/>
        <end position="393"/>
    </location>
</feature>
<feature type="compositionally biased region" description="Low complexity" evidence="1">
    <location>
        <begin position="350"/>
        <end position="361"/>
    </location>
</feature>
<evidence type="ECO:0000256" key="1">
    <source>
        <dbReference type="SAM" id="MobiDB-lite"/>
    </source>
</evidence>
<feature type="compositionally biased region" description="Low complexity" evidence="1">
    <location>
        <begin position="1083"/>
        <end position="1095"/>
    </location>
</feature>
<feature type="compositionally biased region" description="Low complexity" evidence="1">
    <location>
        <begin position="550"/>
        <end position="561"/>
    </location>
</feature>
<dbReference type="GeneID" id="37026515"/>
<proteinExistence type="predicted"/>